<reference evidence="1 2" key="1">
    <citation type="submission" date="2023-02" db="EMBL/GenBank/DDBJ databases">
        <title>LHISI_Scaffold_Assembly.</title>
        <authorList>
            <person name="Stuart O.P."/>
            <person name="Cleave R."/>
            <person name="Magrath M.J.L."/>
            <person name="Mikheyev A.S."/>
        </authorList>
    </citation>
    <scope>NUCLEOTIDE SEQUENCE [LARGE SCALE GENOMIC DNA]</scope>
    <source>
        <strain evidence="1">Daus_M_001</strain>
        <tissue evidence="1">Leg muscle</tissue>
    </source>
</reference>
<sequence length="70" mass="8111">MQLRQCCFQDLPELESRIEDPWAHLFLIMHSIGRKLGWEMSSMFAQPCGVDIHPGQSGELRKHASARCWN</sequence>
<dbReference type="Proteomes" id="UP001159363">
    <property type="component" value="Chromosome 6"/>
</dbReference>
<name>A0ABQ9H2Q1_9NEOP</name>
<comment type="caution">
    <text evidence="1">The sequence shown here is derived from an EMBL/GenBank/DDBJ whole genome shotgun (WGS) entry which is preliminary data.</text>
</comment>
<accession>A0ABQ9H2Q1</accession>
<dbReference type="EMBL" id="JARBHB010000007">
    <property type="protein sequence ID" value="KAJ8878569.1"/>
    <property type="molecule type" value="Genomic_DNA"/>
</dbReference>
<organism evidence="1 2">
    <name type="scientific">Dryococelus australis</name>
    <dbReference type="NCBI Taxonomy" id="614101"/>
    <lineage>
        <taxon>Eukaryota</taxon>
        <taxon>Metazoa</taxon>
        <taxon>Ecdysozoa</taxon>
        <taxon>Arthropoda</taxon>
        <taxon>Hexapoda</taxon>
        <taxon>Insecta</taxon>
        <taxon>Pterygota</taxon>
        <taxon>Neoptera</taxon>
        <taxon>Polyneoptera</taxon>
        <taxon>Phasmatodea</taxon>
        <taxon>Verophasmatodea</taxon>
        <taxon>Anareolatae</taxon>
        <taxon>Phasmatidae</taxon>
        <taxon>Eurycanthinae</taxon>
        <taxon>Dryococelus</taxon>
    </lineage>
</organism>
<evidence type="ECO:0000313" key="1">
    <source>
        <dbReference type="EMBL" id="KAJ8878569.1"/>
    </source>
</evidence>
<gene>
    <name evidence="1" type="ORF">PR048_019147</name>
</gene>
<evidence type="ECO:0000313" key="2">
    <source>
        <dbReference type="Proteomes" id="UP001159363"/>
    </source>
</evidence>
<proteinExistence type="predicted"/>
<keyword evidence="2" id="KW-1185">Reference proteome</keyword>
<protein>
    <submittedName>
        <fullName evidence="1">Uncharacterized protein</fullName>
    </submittedName>
</protein>